<feature type="compositionally biased region" description="Polar residues" evidence="1">
    <location>
        <begin position="177"/>
        <end position="194"/>
    </location>
</feature>
<feature type="region of interest" description="Disordered" evidence="1">
    <location>
        <begin position="1"/>
        <end position="59"/>
    </location>
</feature>
<keyword evidence="3" id="KW-1185">Reference proteome</keyword>
<feature type="compositionally biased region" description="Polar residues" evidence="1">
    <location>
        <begin position="1"/>
        <end position="18"/>
    </location>
</feature>
<name>A0A1Q5T0K3_9EURO</name>
<feature type="compositionally biased region" description="Low complexity" evidence="1">
    <location>
        <begin position="147"/>
        <end position="169"/>
    </location>
</feature>
<feature type="compositionally biased region" description="Low complexity" evidence="1">
    <location>
        <begin position="35"/>
        <end position="59"/>
    </location>
</feature>
<feature type="region of interest" description="Disordered" evidence="1">
    <location>
        <begin position="75"/>
        <end position="229"/>
    </location>
</feature>
<dbReference type="EMBL" id="MNBE01000723">
    <property type="protein sequence ID" value="OKO93696.1"/>
    <property type="molecule type" value="Genomic_DNA"/>
</dbReference>
<evidence type="ECO:0000313" key="3">
    <source>
        <dbReference type="Proteomes" id="UP000186955"/>
    </source>
</evidence>
<organism evidence="2 3">
    <name type="scientific">Penicillium subrubescens</name>
    <dbReference type="NCBI Taxonomy" id="1316194"/>
    <lineage>
        <taxon>Eukaryota</taxon>
        <taxon>Fungi</taxon>
        <taxon>Dikarya</taxon>
        <taxon>Ascomycota</taxon>
        <taxon>Pezizomycotina</taxon>
        <taxon>Eurotiomycetes</taxon>
        <taxon>Eurotiomycetidae</taxon>
        <taxon>Eurotiales</taxon>
        <taxon>Aspergillaceae</taxon>
        <taxon>Penicillium</taxon>
    </lineage>
</organism>
<feature type="compositionally biased region" description="Low complexity" evidence="1">
    <location>
        <begin position="99"/>
        <end position="112"/>
    </location>
</feature>
<dbReference type="Proteomes" id="UP000186955">
    <property type="component" value="Unassembled WGS sequence"/>
</dbReference>
<protein>
    <submittedName>
        <fullName evidence="2">Uncharacterized protein</fullName>
    </submittedName>
</protein>
<reference evidence="2 3" key="1">
    <citation type="submission" date="2016-10" db="EMBL/GenBank/DDBJ databases">
        <title>Genome sequence of the ascomycete fungus Penicillium subrubescens.</title>
        <authorList>
            <person name="De Vries R.P."/>
            <person name="Peng M."/>
            <person name="Dilokpimol A."/>
            <person name="Hilden K."/>
            <person name="Makela M.R."/>
            <person name="Grigoriev I."/>
            <person name="Riley R."/>
            <person name="Granchi Z."/>
        </authorList>
    </citation>
    <scope>NUCLEOTIDE SEQUENCE [LARGE SCALE GENOMIC DNA]</scope>
    <source>
        <strain evidence="2 3">CBS 132785</strain>
    </source>
</reference>
<evidence type="ECO:0000313" key="2">
    <source>
        <dbReference type="EMBL" id="OKO93696.1"/>
    </source>
</evidence>
<feature type="compositionally biased region" description="Low complexity" evidence="1">
    <location>
        <begin position="196"/>
        <end position="210"/>
    </location>
</feature>
<evidence type="ECO:0000256" key="1">
    <source>
        <dbReference type="SAM" id="MobiDB-lite"/>
    </source>
</evidence>
<dbReference type="AlphaFoldDB" id="A0A1Q5T0K3"/>
<accession>A0A1Q5T0K3</accession>
<comment type="caution">
    <text evidence="2">The sequence shown here is derived from an EMBL/GenBank/DDBJ whole genome shotgun (WGS) entry which is preliminary data.</text>
</comment>
<proteinExistence type="predicted"/>
<dbReference type="OrthoDB" id="4526754at2759"/>
<dbReference type="STRING" id="1316194.A0A1Q5T0K3"/>
<sequence>MSTPGSIKTYTSAPLNPNKTEEETQATKVQPQPQPATAIEAETTTATQPQTTSATATAPSYSPIYSAVQPEALPAQAGAAPSLPAPTAAVGGSQANLMPTPTSTLPTTSSTQSPPPPQPGAVPQVQTTAAQSIVPPPPKAGQAVTISPSLPSTAQTTTAPQPSTQFTSSYAYHRSPHTTSDIPNSTSTPYSSVYQAPASGGPAGSAGLPLHYSSGGGGGANSIFPEDDEPSFFNTAKGWMQTAGSKLVEVEAEVWKRINNAHEDDK</sequence>
<gene>
    <name evidence="2" type="ORF">PENSUB_11975</name>
</gene>